<feature type="region of interest" description="Disordered" evidence="1">
    <location>
        <begin position="1"/>
        <end position="37"/>
    </location>
</feature>
<evidence type="ECO:0000313" key="3">
    <source>
        <dbReference type="Proteomes" id="UP000215335"/>
    </source>
</evidence>
<proteinExistence type="predicted"/>
<keyword evidence="3" id="KW-1185">Reference proteome</keyword>
<dbReference type="EMBL" id="NNAY01000860">
    <property type="protein sequence ID" value="OXU26174.1"/>
    <property type="molecule type" value="Genomic_DNA"/>
</dbReference>
<sequence>MAAGEATLHLPRIAEVRHGENPSPEEGGTPSAESVSL</sequence>
<reference evidence="2 3" key="1">
    <citation type="journal article" date="2017" name="Curr. Biol.">
        <title>The Evolution of Venom by Co-option of Single-Copy Genes.</title>
        <authorList>
            <person name="Martinson E.O."/>
            <person name="Mrinalini"/>
            <person name="Kelkar Y.D."/>
            <person name="Chang C.H."/>
            <person name="Werren J.H."/>
        </authorList>
    </citation>
    <scope>NUCLEOTIDE SEQUENCE [LARGE SCALE GENOMIC DNA]</scope>
    <source>
        <strain evidence="2 3">Alberta</strain>
        <tissue evidence="2">Whole body</tissue>
    </source>
</reference>
<comment type="caution">
    <text evidence="2">The sequence shown here is derived from an EMBL/GenBank/DDBJ whole genome shotgun (WGS) entry which is preliminary data.</text>
</comment>
<dbReference type="AlphaFoldDB" id="A0A232F5S7"/>
<organism evidence="2 3">
    <name type="scientific">Trichomalopsis sarcophagae</name>
    <dbReference type="NCBI Taxonomy" id="543379"/>
    <lineage>
        <taxon>Eukaryota</taxon>
        <taxon>Metazoa</taxon>
        <taxon>Ecdysozoa</taxon>
        <taxon>Arthropoda</taxon>
        <taxon>Hexapoda</taxon>
        <taxon>Insecta</taxon>
        <taxon>Pterygota</taxon>
        <taxon>Neoptera</taxon>
        <taxon>Endopterygota</taxon>
        <taxon>Hymenoptera</taxon>
        <taxon>Apocrita</taxon>
        <taxon>Proctotrupomorpha</taxon>
        <taxon>Chalcidoidea</taxon>
        <taxon>Pteromalidae</taxon>
        <taxon>Pteromalinae</taxon>
        <taxon>Trichomalopsis</taxon>
    </lineage>
</organism>
<evidence type="ECO:0000313" key="2">
    <source>
        <dbReference type="EMBL" id="OXU26174.1"/>
    </source>
</evidence>
<name>A0A232F5S7_9HYME</name>
<gene>
    <name evidence="2" type="ORF">TSAR_003966</name>
</gene>
<dbReference type="Proteomes" id="UP000215335">
    <property type="component" value="Unassembled WGS sequence"/>
</dbReference>
<protein>
    <submittedName>
        <fullName evidence="2">Uncharacterized protein</fullName>
    </submittedName>
</protein>
<evidence type="ECO:0000256" key="1">
    <source>
        <dbReference type="SAM" id="MobiDB-lite"/>
    </source>
</evidence>
<accession>A0A232F5S7</accession>